<dbReference type="PANTHER" id="PTHR42103">
    <property type="entry name" value="ALPHA/BETA-HYDROLASES SUPERFAMILY PROTEIN"/>
    <property type="match status" value="1"/>
</dbReference>
<dbReference type="PANTHER" id="PTHR42103:SF2">
    <property type="entry name" value="AB HYDROLASE-1 DOMAIN-CONTAINING PROTEIN"/>
    <property type="match status" value="1"/>
</dbReference>
<feature type="compositionally biased region" description="Polar residues" evidence="1">
    <location>
        <begin position="267"/>
        <end position="281"/>
    </location>
</feature>
<dbReference type="RefSeq" id="XP_033593055.1">
    <property type="nucleotide sequence ID" value="XM_033736596.1"/>
</dbReference>
<dbReference type="SUPFAM" id="SSF53474">
    <property type="entry name" value="alpha/beta-Hydrolases"/>
    <property type="match status" value="1"/>
</dbReference>
<dbReference type="OrthoDB" id="10260961at2759"/>
<keyword evidence="3" id="KW-1185">Reference proteome</keyword>
<dbReference type="Gene3D" id="3.40.50.1820">
    <property type="entry name" value="alpha/beta hydrolase"/>
    <property type="match status" value="1"/>
</dbReference>
<proteinExistence type="predicted"/>
<dbReference type="EMBL" id="MU001632">
    <property type="protein sequence ID" value="KAF2486486.1"/>
    <property type="molecule type" value="Genomic_DNA"/>
</dbReference>
<organism evidence="2 3">
    <name type="scientific">Neohortaea acidophila</name>
    <dbReference type="NCBI Taxonomy" id="245834"/>
    <lineage>
        <taxon>Eukaryota</taxon>
        <taxon>Fungi</taxon>
        <taxon>Dikarya</taxon>
        <taxon>Ascomycota</taxon>
        <taxon>Pezizomycotina</taxon>
        <taxon>Dothideomycetes</taxon>
        <taxon>Dothideomycetidae</taxon>
        <taxon>Mycosphaerellales</taxon>
        <taxon>Teratosphaeriaceae</taxon>
        <taxon>Neohortaea</taxon>
    </lineage>
</organism>
<feature type="region of interest" description="Disordered" evidence="1">
    <location>
        <begin position="30"/>
        <end position="49"/>
    </location>
</feature>
<evidence type="ECO:0000313" key="3">
    <source>
        <dbReference type="Proteomes" id="UP000799767"/>
    </source>
</evidence>
<gene>
    <name evidence="2" type="ORF">BDY17DRAFT_321275</name>
</gene>
<evidence type="ECO:0000313" key="2">
    <source>
        <dbReference type="EMBL" id="KAF2486486.1"/>
    </source>
</evidence>
<feature type="compositionally biased region" description="Polar residues" evidence="1">
    <location>
        <begin position="30"/>
        <end position="42"/>
    </location>
</feature>
<keyword evidence="2" id="KW-0378">Hydrolase</keyword>
<dbReference type="GeneID" id="54477598"/>
<sequence length="406" mass="44195">MPPPSEPTYSFSIPSLHDNTPLHCRIYHPQHSNQHSTSAPQSENHKSPTRAAIVAHPYAPLGGCYDDPVVLSIVDALVREGVVVGTFNFRGAADSAGSTSLSGKGEQADYESVVGLLLCYLRSLISLEEAHDHGDAGNETAEEKHGLQGNEKIDLLLAGYSYGSLVLARLSPVQEILLRFEAAAATPGQAVAEILATARKLASETTQRHLDERNAHITTFGSADRNSTNKSHPHRHHVRLSADLAHDTLEKLHFKRRNSPRNPSDIPKQTTAEQHPTTRPTISPSYLFISPVILPLTLSICPPGAVASLPSLSFLGKGRSPSPSSSSSHSSAHYLQHRTLAVFGNKDSFTSSHRLRLWAEKQSREAAAAGTSDTGFEWTEIEGAGHFWREEGVMGALQRRVTSWWK</sequence>
<dbReference type="AlphaFoldDB" id="A0A6A6Q3F6"/>
<name>A0A6A6Q3F6_9PEZI</name>
<feature type="region of interest" description="Disordered" evidence="1">
    <location>
        <begin position="253"/>
        <end position="281"/>
    </location>
</feature>
<evidence type="ECO:0000256" key="1">
    <source>
        <dbReference type="SAM" id="MobiDB-lite"/>
    </source>
</evidence>
<dbReference type="Proteomes" id="UP000799767">
    <property type="component" value="Unassembled WGS sequence"/>
</dbReference>
<reference evidence="2" key="1">
    <citation type="journal article" date="2020" name="Stud. Mycol.">
        <title>101 Dothideomycetes genomes: a test case for predicting lifestyles and emergence of pathogens.</title>
        <authorList>
            <person name="Haridas S."/>
            <person name="Albert R."/>
            <person name="Binder M."/>
            <person name="Bloem J."/>
            <person name="Labutti K."/>
            <person name="Salamov A."/>
            <person name="Andreopoulos B."/>
            <person name="Baker S."/>
            <person name="Barry K."/>
            <person name="Bills G."/>
            <person name="Bluhm B."/>
            <person name="Cannon C."/>
            <person name="Castanera R."/>
            <person name="Culley D."/>
            <person name="Daum C."/>
            <person name="Ezra D."/>
            <person name="Gonzalez J."/>
            <person name="Henrissat B."/>
            <person name="Kuo A."/>
            <person name="Liang C."/>
            <person name="Lipzen A."/>
            <person name="Lutzoni F."/>
            <person name="Magnuson J."/>
            <person name="Mondo S."/>
            <person name="Nolan M."/>
            <person name="Ohm R."/>
            <person name="Pangilinan J."/>
            <person name="Park H.-J."/>
            <person name="Ramirez L."/>
            <person name="Alfaro M."/>
            <person name="Sun H."/>
            <person name="Tritt A."/>
            <person name="Yoshinaga Y."/>
            <person name="Zwiers L.-H."/>
            <person name="Turgeon B."/>
            <person name="Goodwin S."/>
            <person name="Spatafora J."/>
            <person name="Crous P."/>
            <person name="Grigoriev I."/>
        </authorList>
    </citation>
    <scope>NUCLEOTIDE SEQUENCE</scope>
    <source>
        <strain evidence="2">CBS 113389</strain>
    </source>
</reference>
<protein>
    <submittedName>
        <fullName evidence="2">Alpha/Beta hydrolase protein</fullName>
    </submittedName>
</protein>
<dbReference type="InterPro" id="IPR029058">
    <property type="entry name" value="AB_hydrolase_fold"/>
</dbReference>
<dbReference type="GO" id="GO:0016787">
    <property type="term" value="F:hydrolase activity"/>
    <property type="evidence" value="ECO:0007669"/>
    <property type="project" value="UniProtKB-KW"/>
</dbReference>
<accession>A0A6A6Q3F6</accession>